<reference evidence="1 2" key="1">
    <citation type="journal article" date="2014" name="PLoS ONE">
        <title>Global Analysis of Gene Expression Profiles in Physic Nut (Jatropha curcas L.) Seedlings Exposed to Salt Stress.</title>
        <authorList>
            <person name="Zhang L."/>
            <person name="Zhang C."/>
            <person name="Wu P."/>
            <person name="Chen Y."/>
            <person name="Li M."/>
            <person name="Jiang H."/>
            <person name="Wu G."/>
        </authorList>
    </citation>
    <scope>NUCLEOTIDE SEQUENCE [LARGE SCALE GENOMIC DNA]</scope>
    <source>
        <strain evidence="2">cv. GZQX0401</strain>
        <tissue evidence="1">Young leaves</tissue>
    </source>
</reference>
<accession>A0A067K2Y5</accession>
<protein>
    <submittedName>
        <fullName evidence="1">Uncharacterized protein</fullName>
    </submittedName>
</protein>
<keyword evidence="2" id="KW-1185">Reference proteome</keyword>
<evidence type="ECO:0000313" key="2">
    <source>
        <dbReference type="Proteomes" id="UP000027138"/>
    </source>
</evidence>
<gene>
    <name evidence="1" type="ORF">JCGZ_16948</name>
</gene>
<name>A0A067K2Y5_JATCU</name>
<evidence type="ECO:0000313" key="1">
    <source>
        <dbReference type="EMBL" id="KDP30581.1"/>
    </source>
</evidence>
<sequence>MLTPSVYYFTADPRVGSGDLYCFRHLRTTLSDALTWESIARGKLVERDRRLKKRKQLDCLFRLAHLVGSNSRISTFWVCATLV</sequence>
<dbReference type="Proteomes" id="UP000027138">
    <property type="component" value="Unassembled WGS sequence"/>
</dbReference>
<proteinExistence type="predicted"/>
<organism evidence="1 2">
    <name type="scientific">Jatropha curcas</name>
    <name type="common">Barbados nut</name>
    <dbReference type="NCBI Taxonomy" id="180498"/>
    <lineage>
        <taxon>Eukaryota</taxon>
        <taxon>Viridiplantae</taxon>
        <taxon>Streptophyta</taxon>
        <taxon>Embryophyta</taxon>
        <taxon>Tracheophyta</taxon>
        <taxon>Spermatophyta</taxon>
        <taxon>Magnoliopsida</taxon>
        <taxon>eudicotyledons</taxon>
        <taxon>Gunneridae</taxon>
        <taxon>Pentapetalae</taxon>
        <taxon>rosids</taxon>
        <taxon>fabids</taxon>
        <taxon>Malpighiales</taxon>
        <taxon>Euphorbiaceae</taxon>
        <taxon>Crotonoideae</taxon>
        <taxon>Jatropheae</taxon>
        <taxon>Jatropha</taxon>
    </lineage>
</organism>
<dbReference type="AlphaFoldDB" id="A0A067K2Y5"/>
<dbReference type="EMBL" id="KK914662">
    <property type="protein sequence ID" value="KDP30581.1"/>
    <property type="molecule type" value="Genomic_DNA"/>
</dbReference>